<sequence>MTGSASTDRYRSRSLWLDGLTESLSPRDALNTNTAVDVAIIGGGFTGLWTAYSLLLKHPELRVAIIEKEIVGFGASGRNGGWASALFAGSREAMATTHGVDGVLRMHQAMIESIDDIERTCIDEGIDASFLRGGTLTVSRSPSQDARTIASVGDDRFWGLGDQHSRLLTKSQCDARIKVAGTREGAFTPNCARINPAALARGLAKAVEKLGGRVFEQTDALSLRPGSVITSGGKISAETIVIANEAWSSQIPERKRSIVPIYSLMIATEPLSKDFWSQIGWRNGETLTDARRMIIYAQRTADDRIAFGGRGAPYHFGSRIKDSYDSDSRTFRLLEKALIEMFPSASDAAITHRWGGPLGVARDWESSVGITENRSLAWAGGYIGDGVTTTNLAGRTLADLITGDSSPLTDLPWVGHKSKKWEVEPLRWLGIRAMGGLTRSIDATEARTKRSARLRNRILDSFTGH</sequence>
<dbReference type="GO" id="GO:0005737">
    <property type="term" value="C:cytoplasm"/>
    <property type="evidence" value="ECO:0007669"/>
    <property type="project" value="TreeGrafter"/>
</dbReference>
<dbReference type="Gene3D" id="3.30.9.10">
    <property type="entry name" value="D-Amino Acid Oxidase, subunit A, domain 2"/>
    <property type="match status" value="1"/>
</dbReference>
<reference evidence="2" key="1">
    <citation type="submission" date="2020-05" db="EMBL/GenBank/DDBJ databases">
        <authorList>
            <person name="Chiriac C."/>
            <person name="Salcher M."/>
            <person name="Ghai R."/>
            <person name="Kavagutti S V."/>
        </authorList>
    </citation>
    <scope>NUCLEOTIDE SEQUENCE</scope>
</reference>
<dbReference type="SUPFAM" id="SSF51905">
    <property type="entry name" value="FAD/NAD(P)-binding domain"/>
    <property type="match status" value="1"/>
</dbReference>
<proteinExistence type="predicted"/>
<accession>A0A6J7D269</accession>
<organism evidence="2">
    <name type="scientific">freshwater metagenome</name>
    <dbReference type="NCBI Taxonomy" id="449393"/>
    <lineage>
        <taxon>unclassified sequences</taxon>
        <taxon>metagenomes</taxon>
        <taxon>ecological metagenomes</taxon>
    </lineage>
</organism>
<dbReference type="InterPro" id="IPR006076">
    <property type="entry name" value="FAD-dep_OxRdtase"/>
</dbReference>
<dbReference type="PANTHER" id="PTHR13847">
    <property type="entry name" value="SARCOSINE DEHYDROGENASE-RELATED"/>
    <property type="match status" value="1"/>
</dbReference>
<dbReference type="Gene3D" id="3.50.50.60">
    <property type="entry name" value="FAD/NAD(P)-binding domain"/>
    <property type="match status" value="1"/>
</dbReference>
<name>A0A6J7D269_9ZZZZ</name>
<dbReference type="InterPro" id="IPR036188">
    <property type="entry name" value="FAD/NAD-bd_sf"/>
</dbReference>
<dbReference type="EMBL" id="CAFBLK010000063">
    <property type="protein sequence ID" value="CAB4862509.1"/>
    <property type="molecule type" value="Genomic_DNA"/>
</dbReference>
<dbReference type="AlphaFoldDB" id="A0A6J7D269"/>
<evidence type="ECO:0000313" key="2">
    <source>
        <dbReference type="EMBL" id="CAB4862509.1"/>
    </source>
</evidence>
<gene>
    <name evidence="2" type="ORF">UFOPK3317_00483</name>
</gene>
<feature type="domain" description="FAD dependent oxidoreductase" evidence="1">
    <location>
        <begin position="37"/>
        <end position="400"/>
    </location>
</feature>
<evidence type="ECO:0000259" key="1">
    <source>
        <dbReference type="Pfam" id="PF01266"/>
    </source>
</evidence>
<dbReference type="Pfam" id="PF01266">
    <property type="entry name" value="DAO"/>
    <property type="match status" value="1"/>
</dbReference>
<protein>
    <submittedName>
        <fullName evidence="2">Unannotated protein</fullName>
    </submittedName>
</protein>
<dbReference type="PANTHER" id="PTHR13847:SF285">
    <property type="entry name" value="FAD DEPENDENT OXIDOREDUCTASE DOMAIN-CONTAINING PROTEIN"/>
    <property type="match status" value="1"/>
</dbReference>